<organism evidence="1 3">
    <name type="scientific">Rotaria magnacalcarata</name>
    <dbReference type="NCBI Taxonomy" id="392030"/>
    <lineage>
        <taxon>Eukaryota</taxon>
        <taxon>Metazoa</taxon>
        <taxon>Spiralia</taxon>
        <taxon>Gnathifera</taxon>
        <taxon>Rotifera</taxon>
        <taxon>Eurotatoria</taxon>
        <taxon>Bdelloidea</taxon>
        <taxon>Philodinida</taxon>
        <taxon>Philodinidae</taxon>
        <taxon>Rotaria</taxon>
    </lineage>
</organism>
<feature type="non-terminal residue" evidence="1">
    <location>
        <position position="1"/>
    </location>
</feature>
<sequence>MMTQTELDQYLTILREVNCTCLAAITYIKRWKSMNNMNIVTQEREGGTTTMGMFSNLVNKASKFAMDGVKNLVVKQYKLPVTKIVDCLMENRSSPETDGYRYFDPTLRSAD</sequence>
<dbReference type="Proteomes" id="UP000681967">
    <property type="component" value="Unassembled WGS sequence"/>
</dbReference>
<dbReference type="InterPro" id="IPR043127">
    <property type="entry name" value="Sec-1-like_dom3a"/>
</dbReference>
<proteinExistence type="predicted"/>
<dbReference type="EMBL" id="CAJOBH010254145">
    <property type="protein sequence ID" value="CAF5145026.1"/>
    <property type="molecule type" value="Genomic_DNA"/>
</dbReference>
<gene>
    <name evidence="1" type="ORF">BYL167_LOCUS70969</name>
    <name evidence="2" type="ORF">GIL414_LOCUS81595</name>
</gene>
<dbReference type="Gene3D" id="3.90.830.10">
    <property type="entry name" value="Syntaxin Binding Protein 1, Chain A, domain 2"/>
    <property type="match status" value="1"/>
</dbReference>
<dbReference type="InterPro" id="IPR036045">
    <property type="entry name" value="Sec1-like_sf"/>
</dbReference>
<dbReference type="AlphaFoldDB" id="A0A8S3FVD3"/>
<evidence type="ECO:0000313" key="3">
    <source>
        <dbReference type="Proteomes" id="UP000681967"/>
    </source>
</evidence>
<evidence type="ECO:0000313" key="1">
    <source>
        <dbReference type="EMBL" id="CAF5145026.1"/>
    </source>
</evidence>
<dbReference type="InterPro" id="IPR027482">
    <property type="entry name" value="Sec1-like_dom2"/>
</dbReference>
<accession>A0A8S3FVD3</accession>
<evidence type="ECO:0000313" key="2">
    <source>
        <dbReference type="EMBL" id="CAF5215916.1"/>
    </source>
</evidence>
<dbReference type="SUPFAM" id="SSF56815">
    <property type="entry name" value="Sec1/munc18-like (SM) proteins"/>
    <property type="match status" value="1"/>
</dbReference>
<dbReference type="Gene3D" id="3.40.50.1910">
    <property type="match status" value="1"/>
</dbReference>
<dbReference type="EMBL" id="CAJOBJ010357827">
    <property type="protein sequence ID" value="CAF5215916.1"/>
    <property type="molecule type" value="Genomic_DNA"/>
</dbReference>
<comment type="caution">
    <text evidence="1">The sequence shown here is derived from an EMBL/GenBank/DDBJ whole genome shotgun (WGS) entry which is preliminary data.</text>
</comment>
<name>A0A8S3FVD3_9BILA</name>
<reference evidence="1" key="1">
    <citation type="submission" date="2021-02" db="EMBL/GenBank/DDBJ databases">
        <authorList>
            <person name="Nowell W R."/>
        </authorList>
    </citation>
    <scope>NUCLEOTIDE SEQUENCE</scope>
</reference>
<dbReference type="Proteomes" id="UP000681720">
    <property type="component" value="Unassembled WGS sequence"/>
</dbReference>
<protein>
    <submittedName>
        <fullName evidence="1">Uncharacterized protein</fullName>
    </submittedName>
</protein>
<dbReference type="Gene3D" id="1.25.40.60">
    <property type="match status" value="1"/>
</dbReference>